<dbReference type="InterPro" id="IPR023352">
    <property type="entry name" value="MAPEG-like_dom_sf"/>
</dbReference>
<evidence type="ECO:0000256" key="5">
    <source>
        <dbReference type="ARBA" id="ARBA00012452"/>
    </source>
</evidence>
<organism evidence="18">
    <name type="scientific">Locusta migratoria</name>
    <name type="common">Migratory locust</name>
    <dbReference type="NCBI Taxonomy" id="7004"/>
    <lineage>
        <taxon>Eukaryota</taxon>
        <taxon>Metazoa</taxon>
        <taxon>Ecdysozoa</taxon>
        <taxon>Arthropoda</taxon>
        <taxon>Hexapoda</taxon>
        <taxon>Insecta</taxon>
        <taxon>Pterygota</taxon>
        <taxon>Neoptera</taxon>
        <taxon>Polyneoptera</taxon>
        <taxon>Orthoptera</taxon>
        <taxon>Caelifera</taxon>
        <taxon>Acrididea</taxon>
        <taxon>Acridomorpha</taxon>
        <taxon>Acridoidea</taxon>
        <taxon>Acrididae</taxon>
        <taxon>Oedipodinae</taxon>
        <taxon>Locusta</taxon>
    </lineage>
</organism>
<evidence type="ECO:0000256" key="7">
    <source>
        <dbReference type="ARBA" id="ARBA00022692"/>
    </source>
</evidence>
<evidence type="ECO:0000256" key="12">
    <source>
        <dbReference type="ARBA" id="ARBA00023128"/>
    </source>
</evidence>
<comment type="catalytic activity">
    <reaction evidence="16">
        <text>RX + glutathione = an S-substituted glutathione + a halide anion + H(+)</text>
        <dbReference type="Rhea" id="RHEA:16437"/>
        <dbReference type="ChEBI" id="CHEBI:15378"/>
        <dbReference type="ChEBI" id="CHEBI:16042"/>
        <dbReference type="ChEBI" id="CHEBI:17792"/>
        <dbReference type="ChEBI" id="CHEBI:57925"/>
        <dbReference type="ChEBI" id="CHEBI:90779"/>
        <dbReference type="EC" id="2.5.1.18"/>
    </reaction>
    <physiologicalReaction direction="left-to-right" evidence="16">
        <dbReference type="Rhea" id="RHEA:16438"/>
    </physiologicalReaction>
</comment>
<dbReference type="EMBL" id="KF680491">
    <property type="protein sequence ID" value="AHC08053.1"/>
    <property type="molecule type" value="mRNA"/>
</dbReference>
<dbReference type="InterPro" id="IPR001129">
    <property type="entry name" value="Membr-assoc_MAPEG"/>
</dbReference>
<evidence type="ECO:0000256" key="14">
    <source>
        <dbReference type="ARBA" id="ARBA00038540"/>
    </source>
</evidence>
<accession>V9Q497</accession>
<feature type="transmembrane region" description="Helical" evidence="17">
    <location>
        <begin position="50"/>
        <end position="66"/>
    </location>
</feature>
<comment type="similarity">
    <text evidence="4">Belongs to the MAPEG family.</text>
</comment>
<evidence type="ECO:0000256" key="16">
    <source>
        <dbReference type="ARBA" id="ARBA00049385"/>
    </source>
</evidence>
<evidence type="ECO:0000256" key="3">
    <source>
        <dbReference type="ARBA" id="ARBA00004477"/>
    </source>
</evidence>
<dbReference type="Pfam" id="PF01124">
    <property type="entry name" value="MAPEG"/>
    <property type="match status" value="1"/>
</dbReference>
<evidence type="ECO:0000256" key="10">
    <source>
        <dbReference type="ARBA" id="ARBA00022989"/>
    </source>
</evidence>
<evidence type="ECO:0000256" key="2">
    <source>
        <dbReference type="ARBA" id="ARBA00004294"/>
    </source>
</evidence>
<keyword evidence="9" id="KW-0256">Endoplasmic reticulum</keyword>
<proteinExistence type="evidence at transcript level"/>
<keyword evidence="8" id="KW-1000">Mitochondrion outer membrane</keyword>
<keyword evidence="11" id="KW-0007">Acetylation</keyword>
<keyword evidence="6 18" id="KW-0808">Transferase</keyword>
<protein>
    <recommendedName>
        <fullName evidence="15">Microsomal glutathione S-transferase 1</fullName>
        <ecNumber evidence="5">2.5.1.18</ecNumber>
    </recommendedName>
</protein>
<keyword evidence="7 17" id="KW-0812">Transmembrane</keyword>
<evidence type="ECO:0000313" key="18">
    <source>
        <dbReference type="EMBL" id="AHC08053.1"/>
    </source>
</evidence>
<evidence type="ECO:0000256" key="17">
    <source>
        <dbReference type="SAM" id="Phobius"/>
    </source>
</evidence>
<dbReference type="AlphaFoldDB" id="V9Q497"/>
<evidence type="ECO:0000256" key="13">
    <source>
        <dbReference type="ARBA" id="ARBA00023136"/>
    </source>
</evidence>
<keyword evidence="12" id="KW-0496">Mitochondrion</keyword>
<sequence>MLLMSPLTARQRFKNKSFSNPEDTMFVKGSKVRYDHPDVERVRRAHLNDLENISVFFIVALAYVLTNPPPVLAINLFRAFTVARIGHTIVYCILPIPQPARFLFCFVGWLITIFMAGSVILYSL</sequence>
<gene>
    <name evidence="18" type="primary">MAPEG3</name>
</gene>
<keyword evidence="13 17" id="KW-0472">Membrane</keyword>
<dbReference type="FunFam" id="1.20.120.550:FF:000002">
    <property type="entry name" value="Microsomal glutathione S-transferase 1"/>
    <property type="match status" value="1"/>
</dbReference>
<dbReference type="GO" id="GO:0005789">
    <property type="term" value="C:endoplasmic reticulum membrane"/>
    <property type="evidence" value="ECO:0007669"/>
    <property type="project" value="UniProtKB-SubCell"/>
</dbReference>
<name>V9Q497_LOCMI</name>
<evidence type="ECO:0000256" key="15">
    <source>
        <dbReference type="ARBA" id="ARBA00039397"/>
    </source>
</evidence>
<dbReference type="GO" id="GO:0004364">
    <property type="term" value="F:glutathione transferase activity"/>
    <property type="evidence" value="ECO:0007669"/>
    <property type="project" value="UniProtKB-EC"/>
</dbReference>
<keyword evidence="10 17" id="KW-1133">Transmembrane helix</keyword>
<evidence type="ECO:0000256" key="6">
    <source>
        <dbReference type="ARBA" id="ARBA00022679"/>
    </source>
</evidence>
<dbReference type="PANTHER" id="PTHR10689">
    <property type="entry name" value="MICROSOMAL GLUTATHIONE S-TRANSFERASE 1"/>
    <property type="match status" value="1"/>
</dbReference>
<comment type="function">
    <text evidence="1">Conjugation of reduced glutathione to a wide number of exogenous and endogenous hydrophobic electrophiles.</text>
</comment>
<evidence type="ECO:0000256" key="4">
    <source>
        <dbReference type="ARBA" id="ARBA00010459"/>
    </source>
</evidence>
<dbReference type="SUPFAM" id="SSF161084">
    <property type="entry name" value="MAPEG domain-like"/>
    <property type="match status" value="1"/>
</dbReference>
<evidence type="ECO:0000256" key="11">
    <source>
        <dbReference type="ARBA" id="ARBA00022990"/>
    </source>
</evidence>
<comment type="subunit">
    <text evidence="14">Homotrimer; The trimer binds only one molecule of glutathione.</text>
</comment>
<evidence type="ECO:0000256" key="1">
    <source>
        <dbReference type="ARBA" id="ARBA00003701"/>
    </source>
</evidence>
<feature type="transmembrane region" description="Helical" evidence="17">
    <location>
        <begin position="101"/>
        <end position="122"/>
    </location>
</feature>
<comment type="subcellular location">
    <subcellularLocation>
        <location evidence="3">Endoplasmic reticulum membrane</location>
        <topology evidence="3">Multi-pass membrane protein</topology>
    </subcellularLocation>
    <subcellularLocation>
        <location evidence="2">Mitochondrion outer membrane</location>
    </subcellularLocation>
</comment>
<dbReference type="EC" id="2.5.1.18" evidence="5"/>
<dbReference type="GO" id="GO:0005741">
    <property type="term" value="C:mitochondrial outer membrane"/>
    <property type="evidence" value="ECO:0007669"/>
    <property type="project" value="UniProtKB-SubCell"/>
</dbReference>
<evidence type="ECO:0000256" key="8">
    <source>
        <dbReference type="ARBA" id="ARBA00022787"/>
    </source>
</evidence>
<reference evidence="18" key="1">
    <citation type="submission" date="2013-09" db="EMBL/GenBank/DDBJ databases">
        <title>Molecular characterization and functional divergence of glutathione S-transferase from Locusta migratoria.</title>
        <authorList>
            <person name="Zhang X.Y."/>
        </authorList>
    </citation>
    <scope>NUCLEOTIDE SEQUENCE</scope>
</reference>
<evidence type="ECO:0000256" key="9">
    <source>
        <dbReference type="ARBA" id="ARBA00022824"/>
    </source>
</evidence>
<dbReference type="Gene3D" id="1.20.120.550">
    <property type="entry name" value="Membrane associated eicosanoid/glutathione metabolism-like domain"/>
    <property type="match status" value="1"/>
</dbReference>
<dbReference type="InterPro" id="IPR040162">
    <property type="entry name" value="MGST1-like"/>
</dbReference>
<dbReference type="PANTHER" id="PTHR10689:SF6">
    <property type="entry name" value="MICROSOMAL GLUTATHIONE S-TRANSFERASE 1"/>
    <property type="match status" value="1"/>
</dbReference>